<evidence type="ECO:0000313" key="1">
    <source>
        <dbReference type="EMBL" id="QNO13298.1"/>
    </source>
</evidence>
<protein>
    <submittedName>
        <fullName evidence="1">Uncharacterized protein</fullName>
    </submittedName>
</protein>
<proteinExistence type="predicted"/>
<organism evidence="1 2">
    <name type="scientific">Alkalicella caledoniensis</name>
    <dbReference type="NCBI Taxonomy" id="2731377"/>
    <lineage>
        <taxon>Bacteria</taxon>
        <taxon>Bacillati</taxon>
        <taxon>Bacillota</taxon>
        <taxon>Clostridia</taxon>
        <taxon>Eubacteriales</taxon>
        <taxon>Proteinivoracaceae</taxon>
        <taxon>Alkalicella</taxon>
    </lineage>
</organism>
<dbReference type="AlphaFoldDB" id="A0A7G9W3N6"/>
<sequence>MIVSLSNLLYKINLDEKDKKLLWKSFKGNKKFLSSIEMSRKEFEFSIIGTVNDALEHKYSSEKDCYDYNQPTEHGA</sequence>
<evidence type="ECO:0000313" key="2">
    <source>
        <dbReference type="Proteomes" id="UP000516160"/>
    </source>
</evidence>
<gene>
    <name evidence="1" type="ORF">HYG86_00135</name>
</gene>
<keyword evidence="2" id="KW-1185">Reference proteome</keyword>
<dbReference type="Proteomes" id="UP000516160">
    <property type="component" value="Chromosome"/>
</dbReference>
<accession>A0A7G9W3N6</accession>
<name>A0A7G9W3N6_ALKCA</name>
<dbReference type="EMBL" id="CP058559">
    <property type="protein sequence ID" value="QNO13298.1"/>
    <property type="molecule type" value="Genomic_DNA"/>
</dbReference>
<reference evidence="1 2" key="1">
    <citation type="submission" date="2020-07" db="EMBL/GenBank/DDBJ databases">
        <title>Alkalicella. sp. LB2 genome.</title>
        <authorList>
            <person name="Postec A."/>
            <person name="Quemeneur M."/>
        </authorList>
    </citation>
    <scope>NUCLEOTIDE SEQUENCE [LARGE SCALE GENOMIC DNA]</scope>
    <source>
        <strain evidence="1 2">LB2</strain>
    </source>
</reference>
<dbReference type="KEGG" id="acae:HYG86_00135"/>